<organism evidence="8 9">
    <name type="scientific">Bacillus thuringiensis</name>
    <dbReference type="NCBI Taxonomy" id="1428"/>
    <lineage>
        <taxon>Bacteria</taxon>
        <taxon>Bacillati</taxon>
        <taxon>Bacillota</taxon>
        <taxon>Bacilli</taxon>
        <taxon>Bacillales</taxon>
        <taxon>Bacillaceae</taxon>
        <taxon>Bacillus</taxon>
        <taxon>Bacillus cereus group</taxon>
    </lineage>
</organism>
<dbReference type="PANTHER" id="PTHR30288">
    <property type="entry name" value="FLAGELLAR CAP/ASSEMBLY PROTEIN FLID"/>
    <property type="match status" value="1"/>
</dbReference>
<dbReference type="Pfam" id="PF02465">
    <property type="entry name" value="FliD_N"/>
    <property type="match status" value="1"/>
</dbReference>
<dbReference type="Proteomes" id="UP000295285">
    <property type="component" value="Unassembled WGS sequence"/>
</dbReference>
<evidence type="ECO:0000259" key="7">
    <source>
        <dbReference type="Pfam" id="PF07195"/>
    </source>
</evidence>
<sequence>MLGTKFTSFMGRPRVWNVSSDVMGTSKMRSTEKSEFEIKNKAYTNEKDELLKDKQVYMNLKSEFNSFSQTLNEMATFKGEEKKVTTSQEGHIKVKANRDAIEGTFHMTVTQLAEHHQIVSNAINVDEKLNVNDVLQIADKELKITSDMTYKDLIHLINNGDYGATAYTQGDKIFMHAKKVGESNKIELKDGASDLLKKLFYTPVETSQIDEPDNNTQNFVLNTINTAKDAKYILNGIEGTSDSNTLKPLPGVEIELLKETTENTNGKSKELKFTVSNSGVSDATKLIKKMVADYNNIASSYEEYASPMGSLQGHAIMADIYHEMNNVVRFSQGGNYLSTFGIQLTDEGAMKVNDAKLTKALEEHPGAAKQFFFSTEGLGKMMGKSFEEIFGDNSIISDRIKNINSRINDLENRISYIDFYNKEKQDGNVDKYQRLEIASSLLNNQMNIMRSMIR</sequence>
<dbReference type="NCBIfam" id="NF005281">
    <property type="entry name" value="PRK06798.1"/>
    <property type="match status" value="1"/>
</dbReference>
<dbReference type="GO" id="GO:0005576">
    <property type="term" value="C:extracellular region"/>
    <property type="evidence" value="ECO:0007669"/>
    <property type="project" value="UniProtKB-SubCell"/>
</dbReference>
<evidence type="ECO:0000256" key="2">
    <source>
        <dbReference type="ARBA" id="ARBA00011255"/>
    </source>
</evidence>
<comment type="subunit">
    <text evidence="2 5">Homopentamer.</text>
</comment>
<dbReference type="RefSeq" id="WP_131935410.1">
    <property type="nucleotide sequence ID" value="NZ_SMDF01000044.1"/>
</dbReference>
<name>A0A4R4AW20_BACTU</name>
<feature type="domain" description="Flagellar hook-associated protein 2 C-terminal" evidence="7">
    <location>
        <begin position="227"/>
        <end position="443"/>
    </location>
</feature>
<gene>
    <name evidence="8" type="ORF">EC910_14313</name>
</gene>
<keyword evidence="4 5" id="KW-0975">Bacterial flagellum</keyword>
<evidence type="ECO:0000313" key="8">
    <source>
        <dbReference type="EMBL" id="TCW44125.1"/>
    </source>
</evidence>
<keyword evidence="8" id="KW-0969">Cilium</keyword>
<comment type="function">
    <text evidence="5">Required for morphogenesis and for the elongation of the flagellar filament by facilitating polymerization of the flagellin monomers at the tip of growing filament. Forms a capping structure, which prevents flagellin subunits (transported through the central channel of the flagellum) from leaking out without polymerization at the distal end.</text>
</comment>
<protein>
    <recommendedName>
        <fullName evidence="5">Flagellar hook-associated protein 2</fullName>
        <shortName evidence="5">HAP2</shortName>
    </recommendedName>
    <alternativeName>
        <fullName evidence="5">Flagellar cap protein</fullName>
    </alternativeName>
</protein>
<dbReference type="Pfam" id="PF07195">
    <property type="entry name" value="FliD_C"/>
    <property type="match status" value="1"/>
</dbReference>
<keyword evidence="5" id="KW-0964">Secreted</keyword>
<feature type="domain" description="Flagellar hook-associated protein 2 N-terminal" evidence="6">
    <location>
        <begin position="39"/>
        <end position="116"/>
    </location>
</feature>
<keyword evidence="8" id="KW-0966">Cell projection</keyword>
<evidence type="ECO:0000256" key="5">
    <source>
        <dbReference type="RuleBase" id="RU362066"/>
    </source>
</evidence>
<keyword evidence="8" id="KW-0282">Flagellum</keyword>
<dbReference type="EMBL" id="SMDG01000043">
    <property type="protein sequence ID" value="TCW44125.1"/>
    <property type="molecule type" value="Genomic_DNA"/>
</dbReference>
<evidence type="ECO:0000256" key="4">
    <source>
        <dbReference type="ARBA" id="ARBA00023143"/>
    </source>
</evidence>
<dbReference type="PANTHER" id="PTHR30288:SF0">
    <property type="entry name" value="FLAGELLAR HOOK-ASSOCIATED PROTEIN 2"/>
    <property type="match status" value="1"/>
</dbReference>
<evidence type="ECO:0000256" key="1">
    <source>
        <dbReference type="ARBA" id="ARBA00009764"/>
    </source>
</evidence>
<keyword evidence="3" id="KW-0175">Coiled coil</keyword>
<evidence type="ECO:0000256" key="3">
    <source>
        <dbReference type="ARBA" id="ARBA00023054"/>
    </source>
</evidence>
<proteinExistence type="inferred from homology"/>
<dbReference type="GO" id="GO:0009424">
    <property type="term" value="C:bacterial-type flagellum hook"/>
    <property type="evidence" value="ECO:0007669"/>
    <property type="project" value="UniProtKB-UniRule"/>
</dbReference>
<reference evidence="8 9" key="1">
    <citation type="submission" date="2019-03" db="EMBL/GenBank/DDBJ databases">
        <title>Above-ground endophytic microbial communities from plants in different locations in the United States.</title>
        <authorList>
            <person name="Frank C."/>
        </authorList>
    </citation>
    <scope>NUCLEOTIDE SEQUENCE [LARGE SCALE GENOMIC DNA]</scope>
    <source>
        <strain evidence="8 9">LP_2_YM</strain>
    </source>
</reference>
<dbReference type="GO" id="GO:0007155">
    <property type="term" value="P:cell adhesion"/>
    <property type="evidence" value="ECO:0007669"/>
    <property type="project" value="InterPro"/>
</dbReference>
<accession>A0A4R4AW20</accession>
<evidence type="ECO:0000259" key="6">
    <source>
        <dbReference type="Pfam" id="PF02465"/>
    </source>
</evidence>
<dbReference type="InterPro" id="IPR040026">
    <property type="entry name" value="FliD"/>
</dbReference>
<dbReference type="GO" id="GO:0071973">
    <property type="term" value="P:bacterial-type flagellum-dependent cell motility"/>
    <property type="evidence" value="ECO:0007669"/>
    <property type="project" value="TreeGrafter"/>
</dbReference>
<dbReference type="AlphaFoldDB" id="A0A4R4AW20"/>
<comment type="similarity">
    <text evidence="1 5">Belongs to the FliD family.</text>
</comment>
<dbReference type="InterPro" id="IPR010809">
    <property type="entry name" value="FliD_C"/>
</dbReference>
<dbReference type="InterPro" id="IPR003481">
    <property type="entry name" value="FliD_N"/>
</dbReference>
<comment type="subcellular location">
    <subcellularLocation>
        <location evidence="5">Secreted</location>
    </subcellularLocation>
    <subcellularLocation>
        <location evidence="5">Bacterial flagellum</location>
    </subcellularLocation>
</comment>
<evidence type="ECO:0000313" key="9">
    <source>
        <dbReference type="Proteomes" id="UP000295285"/>
    </source>
</evidence>
<dbReference type="GO" id="GO:0009421">
    <property type="term" value="C:bacterial-type flagellum filament cap"/>
    <property type="evidence" value="ECO:0007669"/>
    <property type="project" value="InterPro"/>
</dbReference>
<comment type="caution">
    <text evidence="8">The sequence shown here is derived from an EMBL/GenBank/DDBJ whole genome shotgun (WGS) entry which is preliminary data.</text>
</comment>